<dbReference type="Gene3D" id="2.30.40.10">
    <property type="entry name" value="Urease, subunit C, domain 1"/>
    <property type="match status" value="1"/>
</dbReference>
<organism evidence="6 7">
    <name type="scientific">Desulfosarcina alkanivorans</name>
    <dbReference type="NCBI Taxonomy" id="571177"/>
    <lineage>
        <taxon>Bacteria</taxon>
        <taxon>Pseudomonadati</taxon>
        <taxon>Thermodesulfobacteriota</taxon>
        <taxon>Desulfobacteria</taxon>
        <taxon>Desulfobacterales</taxon>
        <taxon>Desulfosarcinaceae</taxon>
        <taxon>Desulfosarcina</taxon>
    </lineage>
</organism>
<dbReference type="EMBL" id="AP021874">
    <property type="protein sequence ID" value="BBO69233.1"/>
    <property type="molecule type" value="Genomic_DNA"/>
</dbReference>
<evidence type="ECO:0000256" key="2">
    <source>
        <dbReference type="ARBA" id="ARBA00022801"/>
    </source>
</evidence>
<dbReference type="AlphaFoldDB" id="A0A5K7YL36"/>
<dbReference type="EC" id="3.5.4.28" evidence="4"/>
<sequence length="437" mass="47056">MTPQTDLLITNGIVMTMDPDDRVIQHGAVAVSADTITAVGPATEVARRPARTTIDAAGGIIMPGLVNTHTHAAMSLFRGLADDLPLMDWLNDHIFPAEALLDKHKVHAGTLLACAEMILSGTTCFCDMYLFEEAVARAARAAGLRAVVGEVLYDFPSPNYGTIEKGFDYTRRLIDAWHGDPLITIAVEPHSPYLCAPELLTEAADIAREHGLPLVIHLSETRREVADIRKRYGATPVGHLANLGVLGDNLLACHCVVLDDTDMDLLGQHDVRVSHNPESNMKLASGVSPVADLLERGVCTGLGTDGCSSNNNLDLFTEMDMAAKLHKASRLDPTVMNAATVLRMATIDGARALGLDGITGSIETGKKADIIVVDTRKPHLTPMYHPASHLVYSVGGSDVSATVVNGRVLMKDRRLMHMDLEKIMADASRIAETIRSR</sequence>
<dbReference type="KEGG" id="dalk:DSCA_31630"/>
<comment type="catalytic activity">
    <reaction evidence="4">
        <text>S-methyl-5'-thioadenosine + H2O + H(+) = S-methyl-5'-thioinosine + NH4(+)</text>
        <dbReference type="Rhea" id="RHEA:25025"/>
        <dbReference type="ChEBI" id="CHEBI:15377"/>
        <dbReference type="ChEBI" id="CHEBI:15378"/>
        <dbReference type="ChEBI" id="CHEBI:17509"/>
        <dbReference type="ChEBI" id="CHEBI:28938"/>
        <dbReference type="ChEBI" id="CHEBI:48595"/>
        <dbReference type="EC" id="3.5.4.31"/>
    </reaction>
</comment>
<protein>
    <recommendedName>
        <fullName evidence="4">5-methylthioadenosine/S-adenosylhomocysteine deaminase</fullName>
        <shortName evidence="4">MTA/SAH deaminase</shortName>
        <ecNumber evidence="4">3.5.4.28</ecNumber>
        <ecNumber evidence="4">3.5.4.31</ecNumber>
    </recommendedName>
</protein>
<dbReference type="OrthoDB" id="9807210at2"/>
<dbReference type="FunFam" id="3.20.20.140:FF:000014">
    <property type="entry name" value="5-methylthioadenosine/S-adenosylhomocysteine deaminase"/>
    <property type="match status" value="1"/>
</dbReference>
<dbReference type="GO" id="GO:0046872">
    <property type="term" value="F:metal ion binding"/>
    <property type="evidence" value="ECO:0007669"/>
    <property type="project" value="UniProtKB-KW"/>
</dbReference>
<comment type="catalytic activity">
    <reaction evidence="4">
        <text>S-adenosyl-L-homocysteine + H2O + H(+) = S-inosyl-L-homocysteine + NH4(+)</text>
        <dbReference type="Rhea" id="RHEA:20716"/>
        <dbReference type="ChEBI" id="CHEBI:15377"/>
        <dbReference type="ChEBI" id="CHEBI:15378"/>
        <dbReference type="ChEBI" id="CHEBI:28938"/>
        <dbReference type="ChEBI" id="CHEBI:57856"/>
        <dbReference type="ChEBI" id="CHEBI:57985"/>
        <dbReference type="EC" id="3.5.4.28"/>
    </reaction>
</comment>
<dbReference type="Pfam" id="PF01979">
    <property type="entry name" value="Amidohydro_1"/>
    <property type="match status" value="1"/>
</dbReference>
<dbReference type="Proteomes" id="UP000427906">
    <property type="component" value="Chromosome"/>
</dbReference>
<feature type="binding site" evidence="4">
    <location>
        <position position="190"/>
    </location>
    <ligand>
        <name>substrate</name>
    </ligand>
</feature>
<comment type="function">
    <text evidence="4">Catalyzes the deamination of 5-methylthioadenosine and S-adenosyl-L-homocysteine into 5-methylthioinosine and S-inosyl-L-homocysteine, respectively. Is also able to deaminate adenosine.</text>
</comment>
<keyword evidence="2 4" id="KW-0378">Hydrolase</keyword>
<comment type="cofactor">
    <cofactor evidence="4">
        <name>Zn(2+)</name>
        <dbReference type="ChEBI" id="CHEBI:29105"/>
    </cofactor>
    <text evidence="4">Binds 1 zinc ion per subunit.</text>
</comment>
<dbReference type="SUPFAM" id="SSF51338">
    <property type="entry name" value="Composite domain of metallo-dependent hydrolases"/>
    <property type="match status" value="1"/>
</dbReference>
<feature type="binding site" evidence="4">
    <location>
        <position position="305"/>
    </location>
    <ligand>
        <name>Zn(2+)</name>
        <dbReference type="ChEBI" id="CHEBI:29105"/>
    </ligand>
</feature>
<dbReference type="PANTHER" id="PTHR43794">
    <property type="entry name" value="AMINOHYDROLASE SSNA-RELATED"/>
    <property type="match status" value="1"/>
</dbReference>
<name>A0A5K7YL36_9BACT</name>
<evidence type="ECO:0000256" key="4">
    <source>
        <dbReference type="HAMAP-Rule" id="MF_01281"/>
    </source>
</evidence>
<keyword evidence="7" id="KW-1185">Reference proteome</keyword>
<dbReference type="EC" id="3.5.4.31" evidence="4"/>
<comment type="similarity">
    <text evidence="4">Belongs to the metallo-dependent hydrolases superfamily. MTA/SAH deaminase family.</text>
</comment>
<dbReference type="SUPFAM" id="SSF51556">
    <property type="entry name" value="Metallo-dependent hydrolases"/>
    <property type="match status" value="1"/>
</dbReference>
<feature type="binding site" evidence="4">
    <location>
        <position position="305"/>
    </location>
    <ligand>
        <name>substrate</name>
    </ligand>
</feature>
<feature type="binding site" evidence="4">
    <location>
        <position position="217"/>
    </location>
    <ligand>
        <name>Zn(2+)</name>
        <dbReference type="ChEBI" id="CHEBI:29105"/>
    </ligand>
</feature>
<dbReference type="HAMAP" id="MF_01281">
    <property type="entry name" value="MTA_SAH_deamin"/>
    <property type="match status" value="1"/>
</dbReference>
<accession>A0A5K7YL36</accession>
<dbReference type="PANTHER" id="PTHR43794:SF11">
    <property type="entry name" value="AMIDOHYDROLASE-RELATED DOMAIN-CONTAINING PROTEIN"/>
    <property type="match status" value="1"/>
</dbReference>
<dbReference type="InterPro" id="IPR011059">
    <property type="entry name" value="Metal-dep_hydrolase_composite"/>
</dbReference>
<evidence type="ECO:0000259" key="5">
    <source>
        <dbReference type="Pfam" id="PF01979"/>
    </source>
</evidence>
<feature type="domain" description="Amidohydrolase-related" evidence="5">
    <location>
        <begin position="60"/>
        <end position="408"/>
    </location>
</feature>
<feature type="binding site" evidence="4">
    <location>
        <position position="69"/>
    </location>
    <ligand>
        <name>Zn(2+)</name>
        <dbReference type="ChEBI" id="CHEBI:29105"/>
    </ligand>
</feature>
<evidence type="ECO:0000256" key="3">
    <source>
        <dbReference type="ARBA" id="ARBA00022833"/>
    </source>
</evidence>
<keyword evidence="1 4" id="KW-0479">Metal-binding</keyword>
<dbReference type="InterPro" id="IPR006680">
    <property type="entry name" value="Amidohydro-rel"/>
</dbReference>
<dbReference type="Gene3D" id="3.20.20.140">
    <property type="entry name" value="Metal-dependent hydrolases"/>
    <property type="match status" value="1"/>
</dbReference>
<feature type="binding site" evidence="4">
    <location>
        <position position="98"/>
    </location>
    <ligand>
        <name>substrate</name>
    </ligand>
</feature>
<gene>
    <name evidence="4" type="primary">mtaD</name>
    <name evidence="6" type="ORF">DSCA_31630</name>
</gene>
<dbReference type="InterPro" id="IPR032466">
    <property type="entry name" value="Metal_Hydrolase"/>
</dbReference>
<evidence type="ECO:0000313" key="7">
    <source>
        <dbReference type="Proteomes" id="UP000427906"/>
    </source>
</evidence>
<dbReference type="RefSeq" id="WP_155317296.1">
    <property type="nucleotide sequence ID" value="NZ_AP021874.1"/>
</dbReference>
<reference evidence="6 7" key="1">
    <citation type="submission" date="2019-11" db="EMBL/GenBank/DDBJ databases">
        <title>Comparative genomics of hydrocarbon-degrading Desulfosarcina strains.</title>
        <authorList>
            <person name="Watanabe M."/>
            <person name="Kojima H."/>
            <person name="Fukui M."/>
        </authorList>
    </citation>
    <scope>NUCLEOTIDE SEQUENCE [LARGE SCALE GENOMIC DNA]</scope>
    <source>
        <strain evidence="6 7">PL12</strain>
    </source>
</reference>
<dbReference type="GO" id="GO:0050270">
    <property type="term" value="F:S-adenosylhomocysteine deaminase activity"/>
    <property type="evidence" value="ECO:0007669"/>
    <property type="project" value="UniProtKB-UniRule"/>
</dbReference>
<feature type="binding site" evidence="4">
    <location>
        <position position="71"/>
    </location>
    <ligand>
        <name>Zn(2+)</name>
        <dbReference type="ChEBI" id="CHEBI:29105"/>
    </ligand>
</feature>
<dbReference type="InterPro" id="IPR023512">
    <property type="entry name" value="Deaminase_MtaD/DadD"/>
</dbReference>
<evidence type="ECO:0000313" key="6">
    <source>
        <dbReference type="EMBL" id="BBO69233.1"/>
    </source>
</evidence>
<evidence type="ECO:0000256" key="1">
    <source>
        <dbReference type="ARBA" id="ARBA00022723"/>
    </source>
</evidence>
<dbReference type="GO" id="GO:0090614">
    <property type="term" value="F:5'-methylthioadenosine deaminase activity"/>
    <property type="evidence" value="ECO:0007669"/>
    <property type="project" value="UniProtKB-UniRule"/>
</dbReference>
<dbReference type="CDD" id="cd01298">
    <property type="entry name" value="ATZ_TRZ_like"/>
    <property type="match status" value="1"/>
</dbReference>
<comment type="caution">
    <text evidence="4">Lacks conserved residue(s) required for the propagation of feature annotation.</text>
</comment>
<proteinExistence type="inferred from homology"/>
<keyword evidence="3 4" id="KW-0862">Zinc</keyword>
<feature type="binding site" evidence="4">
    <location>
        <position position="220"/>
    </location>
    <ligand>
        <name>substrate</name>
    </ligand>
</feature>
<dbReference type="InterPro" id="IPR050287">
    <property type="entry name" value="MTA/SAH_deaminase"/>
</dbReference>